<dbReference type="OrthoDB" id="6077919at2759"/>
<accession>A0A136J1K0</accession>
<evidence type="ECO:0000313" key="12">
    <source>
        <dbReference type="Proteomes" id="UP000070501"/>
    </source>
</evidence>
<feature type="region of interest" description="Disordered" evidence="9">
    <location>
        <begin position="1"/>
        <end position="24"/>
    </location>
</feature>
<dbReference type="STRING" id="196109.A0A136J1K0"/>
<dbReference type="InParanoid" id="A0A136J1K0"/>
<dbReference type="GO" id="GO:0006357">
    <property type="term" value="P:regulation of transcription by RNA polymerase II"/>
    <property type="evidence" value="ECO:0007669"/>
    <property type="project" value="TreeGrafter"/>
</dbReference>
<evidence type="ECO:0000256" key="3">
    <source>
        <dbReference type="ARBA" id="ARBA00022771"/>
    </source>
</evidence>
<evidence type="ECO:0000256" key="1">
    <source>
        <dbReference type="ARBA" id="ARBA00004123"/>
    </source>
</evidence>
<dbReference type="SMART" id="SM00355">
    <property type="entry name" value="ZnF_C2H2"/>
    <property type="match status" value="5"/>
</dbReference>
<dbReference type="PROSITE" id="PS50157">
    <property type="entry name" value="ZINC_FINGER_C2H2_2"/>
    <property type="match status" value="3"/>
</dbReference>
<dbReference type="InterPro" id="IPR036236">
    <property type="entry name" value="Znf_C2H2_sf"/>
</dbReference>
<dbReference type="InterPro" id="IPR051061">
    <property type="entry name" value="Zinc_finger_trans_reg"/>
</dbReference>
<keyword evidence="3 8" id="KW-0863">Zinc-finger</keyword>
<evidence type="ECO:0000256" key="8">
    <source>
        <dbReference type="PROSITE-ProRule" id="PRU00042"/>
    </source>
</evidence>
<feature type="domain" description="C2H2-type" evidence="10">
    <location>
        <begin position="551"/>
        <end position="581"/>
    </location>
</feature>
<gene>
    <name evidence="11" type="ORF">Micbo1qcDRAFT_68861</name>
</gene>
<feature type="compositionally biased region" description="Polar residues" evidence="9">
    <location>
        <begin position="710"/>
        <end position="723"/>
    </location>
</feature>
<dbReference type="Proteomes" id="UP000070501">
    <property type="component" value="Unassembled WGS sequence"/>
</dbReference>
<organism evidence="11 12">
    <name type="scientific">Microdochium bolleyi</name>
    <dbReference type="NCBI Taxonomy" id="196109"/>
    <lineage>
        <taxon>Eukaryota</taxon>
        <taxon>Fungi</taxon>
        <taxon>Dikarya</taxon>
        <taxon>Ascomycota</taxon>
        <taxon>Pezizomycotina</taxon>
        <taxon>Sordariomycetes</taxon>
        <taxon>Xylariomycetidae</taxon>
        <taxon>Xylariales</taxon>
        <taxon>Microdochiaceae</taxon>
        <taxon>Microdochium</taxon>
    </lineage>
</organism>
<keyword evidence="7" id="KW-0539">Nucleus</keyword>
<feature type="compositionally biased region" description="Polar residues" evidence="9">
    <location>
        <begin position="10"/>
        <end position="24"/>
    </location>
</feature>
<evidence type="ECO:0000256" key="9">
    <source>
        <dbReference type="SAM" id="MobiDB-lite"/>
    </source>
</evidence>
<dbReference type="GO" id="GO:0008270">
    <property type="term" value="F:zinc ion binding"/>
    <property type="evidence" value="ECO:0007669"/>
    <property type="project" value="UniProtKB-KW"/>
</dbReference>
<dbReference type="PANTHER" id="PTHR46179">
    <property type="entry name" value="ZINC FINGER PROTEIN"/>
    <property type="match status" value="1"/>
</dbReference>
<evidence type="ECO:0000256" key="5">
    <source>
        <dbReference type="ARBA" id="ARBA00023015"/>
    </source>
</evidence>
<dbReference type="PANTHER" id="PTHR46179:SF13">
    <property type="entry name" value="C2H2-TYPE DOMAIN-CONTAINING PROTEIN"/>
    <property type="match status" value="1"/>
</dbReference>
<evidence type="ECO:0000256" key="6">
    <source>
        <dbReference type="ARBA" id="ARBA00023163"/>
    </source>
</evidence>
<name>A0A136J1K0_9PEZI</name>
<evidence type="ECO:0000313" key="11">
    <source>
        <dbReference type="EMBL" id="KXJ91032.1"/>
    </source>
</evidence>
<evidence type="ECO:0000256" key="2">
    <source>
        <dbReference type="ARBA" id="ARBA00022723"/>
    </source>
</evidence>
<feature type="domain" description="C2H2-type" evidence="10">
    <location>
        <begin position="189"/>
        <end position="212"/>
    </location>
</feature>
<evidence type="ECO:0000256" key="7">
    <source>
        <dbReference type="ARBA" id="ARBA00023242"/>
    </source>
</evidence>
<keyword evidence="5" id="KW-0805">Transcription regulation</keyword>
<dbReference type="InterPro" id="IPR013087">
    <property type="entry name" value="Znf_C2H2_type"/>
</dbReference>
<feature type="region of interest" description="Disordered" evidence="9">
    <location>
        <begin position="694"/>
        <end position="750"/>
    </location>
</feature>
<dbReference type="SUPFAM" id="SSF57667">
    <property type="entry name" value="beta-beta-alpha zinc fingers"/>
    <property type="match status" value="1"/>
</dbReference>
<dbReference type="Pfam" id="PF00096">
    <property type="entry name" value="zf-C2H2"/>
    <property type="match status" value="2"/>
</dbReference>
<keyword evidence="6" id="KW-0804">Transcription</keyword>
<dbReference type="Gene3D" id="3.30.160.60">
    <property type="entry name" value="Classic Zinc Finger"/>
    <property type="match status" value="2"/>
</dbReference>
<keyword evidence="4" id="KW-0862">Zinc</keyword>
<dbReference type="PROSITE" id="PS00028">
    <property type="entry name" value="ZINC_FINGER_C2H2_1"/>
    <property type="match status" value="3"/>
</dbReference>
<reference evidence="12" key="1">
    <citation type="submission" date="2016-02" db="EMBL/GenBank/DDBJ databases">
        <title>Draft genome sequence of Microdochium bolleyi, a fungal endophyte of beachgrass.</title>
        <authorList>
            <consortium name="DOE Joint Genome Institute"/>
            <person name="David A.S."/>
            <person name="May G."/>
            <person name="Haridas S."/>
            <person name="Lim J."/>
            <person name="Wang M."/>
            <person name="Labutti K."/>
            <person name="Lipzen A."/>
            <person name="Barry K."/>
            <person name="Grigoriev I.V."/>
        </authorList>
    </citation>
    <scope>NUCLEOTIDE SEQUENCE [LARGE SCALE GENOMIC DNA]</scope>
    <source>
        <strain evidence="12">J235TASD1</strain>
    </source>
</reference>
<feature type="region of interest" description="Disordered" evidence="9">
    <location>
        <begin position="498"/>
        <end position="518"/>
    </location>
</feature>
<comment type="subcellular location">
    <subcellularLocation>
        <location evidence="1">Nucleus</location>
    </subcellularLocation>
</comment>
<feature type="domain" description="C2H2-type" evidence="10">
    <location>
        <begin position="525"/>
        <end position="547"/>
    </location>
</feature>
<dbReference type="EMBL" id="KQ964251">
    <property type="protein sequence ID" value="KXJ91032.1"/>
    <property type="molecule type" value="Genomic_DNA"/>
</dbReference>
<feature type="region of interest" description="Disordered" evidence="9">
    <location>
        <begin position="162"/>
        <end position="184"/>
    </location>
</feature>
<feature type="region of interest" description="Disordered" evidence="9">
    <location>
        <begin position="342"/>
        <end position="364"/>
    </location>
</feature>
<protein>
    <recommendedName>
        <fullName evidence="10">C2H2-type domain-containing protein</fullName>
    </recommendedName>
</protein>
<dbReference type="AlphaFoldDB" id="A0A136J1K0"/>
<proteinExistence type="predicted"/>
<sequence>MLRSLKGISRRQNGEGQHQNTTMGSQETYLEDLNQASNTSGRLGRFSNPLSAWYDANDGPWVHAAIVAAPENVHHGHVVQQSRTFMGYRNPAPPSEPDTILNATLPSDSGYFSFTHPSIAGASLCGENHDYATETGSIAGGIGGLTFDFPPLDTLQDSPVEFSQPEWPQRPLQPSPTAAQHATHNEGEWRCNECKQVLKTKSDMKKHINRHTKPFRCAVAGCKREEGFATANDLERHIRSCHPEQPDTGPRYLCTLEKCTHKGKIWPRADNFRSHIKRVHKGVNFDDEQLEKFLYRVPTERQDSSVNGLETPHAMIPTHDWSVQRVEELDVSQKLASETQYHCGAGRQQDNNSTPSGPGVSSIRTPIASSDLIVHPKASNAASQQATNLCAMAKSVKDMPLDRVPSRSQNIGDTWVPQSHGHAIGTRRVDKNHNILLKGVTPHGTDEEVFARDLNDDDLLELSDPVHFNINLKDDAAIRKLLDAFHKKGILQQHGYSKDISHSTTDDEAQTEPPIADPADSKISYGCRLCGKTFNRRCELRKHEKRHQKPFGCTFPECPKRFGSKNDWKRHENSQHPLREMWKCDERHPSKPSEPCSKIEYQRDDFRQHLVQIHSINEGQQVEFKVEHCWIDKNYDERFWCGFCNKIVPTKSTGQVAGTERFDHIGNHYAGRNGEAPRNIDDWRHVDLGYLNMGATASDTDPDTKKMEDNGQSYPMTDEQLSASGKKRKRPRAAGNADDSRLRKQHTVRS</sequence>
<evidence type="ECO:0000259" key="10">
    <source>
        <dbReference type="PROSITE" id="PS50157"/>
    </source>
</evidence>
<keyword evidence="2" id="KW-0479">Metal-binding</keyword>
<dbReference type="GO" id="GO:0005634">
    <property type="term" value="C:nucleus"/>
    <property type="evidence" value="ECO:0007669"/>
    <property type="project" value="UniProtKB-SubCell"/>
</dbReference>
<keyword evidence="12" id="KW-1185">Reference proteome</keyword>
<evidence type="ECO:0000256" key="4">
    <source>
        <dbReference type="ARBA" id="ARBA00022833"/>
    </source>
</evidence>